<organism evidence="8 9">
    <name type="scientific">Bradyrhizobium jicamae</name>
    <dbReference type="NCBI Taxonomy" id="280332"/>
    <lineage>
        <taxon>Bacteria</taxon>
        <taxon>Pseudomonadati</taxon>
        <taxon>Pseudomonadota</taxon>
        <taxon>Alphaproteobacteria</taxon>
        <taxon>Hyphomicrobiales</taxon>
        <taxon>Nitrobacteraceae</taxon>
        <taxon>Bradyrhizobium</taxon>
    </lineage>
</organism>
<evidence type="ECO:0000313" key="8">
    <source>
        <dbReference type="EMBL" id="KRQ94730.1"/>
    </source>
</evidence>
<evidence type="ECO:0000256" key="4">
    <source>
        <dbReference type="ARBA" id="ARBA00022692"/>
    </source>
</evidence>
<dbReference type="Pfam" id="PF13440">
    <property type="entry name" value="Polysacc_synt_3"/>
    <property type="match status" value="1"/>
</dbReference>
<dbReference type="AlphaFoldDB" id="A0A0R3KHA7"/>
<feature type="transmembrane region" description="Helical" evidence="7">
    <location>
        <begin position="192"/>
        <end position="210"/>
    </location>
</feature>
<feature type="transmembrane region" description="Helical" evidence="7">
    <location>
        <begin position="101"/>
        <end position="122"/>
    </location>
</feature>
<dbReference type="EMBL" id="LLXZ01000215">
    <property type="protein sequence ID" value="KRQ94730.1"/>
    <property type="molecule type" value="Genomic_DNA"/>
</dbReference>
<dbReference type="Proteomes" id="UP000050863">
    <property type="component" value="Unassembled WGS sequence"/>
</dbReference>
<feature type="transmembrane region" description="Helical" evidence="7">
    <location>
        <begin position="21"/>
        <end position="39"/>
    </location>
</feature>
<keyword evidence="6 7" id="KW-0472">Membrane</keyword>
<keyword evidence="5 7" id="KW-1133">Transmembrane helix</keyword>
<evidence type="ECO:0008006" key="10">
    <source>
        <dbReference type="Google" id="ProtNLM"/>
    </source>
</evidence>
<feature type="transmembrane region" description="Helical" evidence="7">
    <location>
        <begin position="51"/>
        <end position="73"/>
    </location>
</feature>
<dbReference type="InterPro" id="IPR050833">
    <property type="entry name" value="Poly_Biosynth_Transport"/>
</dbReference>
<evidence type="ECO:0000256" key="7">
    <source>
        <dbReference type="SAM" id="Phobius"/>
    </source>
</evidence>
<comment type="caution">
    <text evidence="8">The sequence shown here is derived from an EMBL/GenBank/DDBJ whole genome shotgun (WGS) entry which is preliminary data.</text>
</comment>
<feature type="transmembrane region" description="Helical" evidence="7">
    <location>
        <begin position="162"/>
        <end position="186"/>
    </location>
</feature>
<evidence type="ECO:0000256" key="5">
    <source>
        <dbReference type="ARBA" id="ARBA00022989"/>
    </source>
</evidence>
<feature type="transmembrane region" description="Helical" evidence="7">
    <location>
        <begin position="309"/>
        <end position="328"/>
    </location>
</feature>
<comment type="similarity">
    <text evidence="2">Belongs to the polysaccharide synthase family.</text>
</comment>
<evidence type="ECO:0000256" key="6">
    <source>
        <dbReference type="ARBA" id="ARBA00023136"/>
    </source>
</evidence>
<feature type="transmembrane region" description="Helical" evidence="7">
    <location>
        <begin position="348"/>
        <end position="365"/>
    </location>
</feature>
<feature type="transmembrane region" description="Helical" evidence="7">
    <location>
        <begin position="377"/>
        <end position="399"/>
    </location>
</feature>
<gene>
    <name evidence="8" type="ORF">CQ12_04155</name>
</gene>
<evidence type="ECO:0000256" key="2">
    <source>
        <dbReference type="ARBA" id="ARBA00007430"/>
    </source>
</evidence>
<evidence type="ECO:0000256" key="3">
    <source>
        <dbReference type="ARBA" id="ARBA00022475"/>
    </source>
</evidence>
<feature type="transmembrane region" description="Helical" evidence="7">
    <location>
        <begin position="437"/>
        <end position="459"/>
    </location>
</feature>
<keyword evidence="4 7" id="KW-0812">Transmembrane</keyword>
<protein>
    <recommendedName>
        <fullName evidence="10">Polysaccharide biosynthesis protein</fullName>
    </recommendedName>
</protein>
<accession>A0A0R3KHA7</accession>
<comment type="subcellular location">
    <subcellularLocation>
        <location evidence="1">Cell membrane</location>
        <topology evidence="1">Multi-pass membrane protein</topology>
    </subcellularLocation>
</comment>
<dbReference type="PANTHER" id="PTHR30250">
    <property type="entry name" value="PST FAMILY PREDICTED COLANIC ACID TRANSPORTER"/>
    <property type="match status" value="1"/>
</dbReference>
<sequence length="460" mass="50217">MVDSSMDGAVTISLKQRVLRAGMWSLSGFALSSAIRLGSNLLMTRLLAPEMFGVMALAFTIIMGLSMFSDVGLKQNVVYSRRGHDSIFLNTAWVLQASRGLMLWAIACCLCFAIFLAVRLNFVSSSSVYAAPSLPYVLAALSFSAVISGFESTKFLEGSRSVLLGKITSIEIISQIAGLVAMLVWVLVDRSVWALVAGALTSSLIRTILSHTLLPGTRNRWQWDKEAGREIVHYGKWILLASVLGFLVNSGDRLILGGLVDSTTLGLYAIASLIVGSLEGVLSKIMSDVAFPAFSEIARDRIADLKKSYYRVLFILASASYFVSGVFISSGQSLINLLYDRRYEDAGWMLALLAASLMAMPFRLSTQSFLALGLPKLQSYTVIVRLCSLFLVTPIAFNYAGLQGALIAIVFSHFSYLPVIIFYNVRNGLFDLSKELLLLVWLPVGLAVGKIFSLVMGWLL</sequence>
<dbReference type="STRING" id="280332.CQ12_04155"/>
<keyword evidence="9" id="KW-1185">Reference proteome</keyword>
<feature type="transmembrane region" description="Helical" evidence="7">
    <location>
        <begin position="405"/>
        <end position="425"/>
    </location>
</feature>
<evidence type="ECO:0000256" key="1">
    <source>
        <dbReference type="ARBA" id="ARBA00004651"/>
    </source>
</evidence>
<dbReference type="PANTHER" id="PTHR30250:SF10">
    <property type="entry name" value="LIPOPOLYSACCHARIDE BIOSYNTHESIS PROTEIN WZXC"/>
    <property type="match status" value="1"/>
</dbReference>
<reference evidence="8 9" key="1">
    <citation type="submission" date="2014-03" db="EMBL/GenBank/DDBJ databases">
        <title>Bradyrhizobium valentinum sp. nov., isolated from effective nodules of Lupinus mariae-josephae, a lupine endemic of basic-lime soils in Eastern Spain.</title>
        <authorList>
            <person name="Duran D."/>
            <person name="Rey L."/>
            <person name="Navarro A."/>
            <person name="Busquets A."/>
            <person name="Imperial J."/>
            <person name="Ruiz-Argueso T."/>
        </authorList>
    </citation>
    <scope>NUCLEOTIDE SEQUENCE [LARGE SCALE GENOMIC DNA]</scope>
    <source>
        <strain evidence="8 9">PAC68</strain>
    </source>
</reference>
<dbReference type="GO" id="GO:0005886">
    <property type="term" value="C:plasma membrane"/>
    <property type="evidence" value="ECO:0007669"/>
    <property type="project" value="UniProtKB-SubCell"/>
</dbReference>
<proteinExistence type="inferred from homology"/>
<evidence type="ECO:0000313" key="9">
    <source>
        <dbReference type="Proteomes" id="UP000050863"/>
    </source>
</evidence>
<feature type="transmembrane region" description="Helical" evidence="7">
    <location>
        <begin position="254"/>
        <end position="276"/>
    </location>
</feature>
<feature type="transmembrane region" description="Helical" evidence="7">
    <location>
        <begin position="128"/>
        <end position="150"/>
    </location>
</feature>
<keyword evidence="3" id="KW-1003">Cell membrane</keyword>
<name>A0A0R3KHA7_9BRAD</name>